<accession>A0AAN6G7N6</accession>
<feature type="compositionally biased region" description="Low complexity" evidence="1">
    <location>
        <begin position="232"/>
        <end position="248"/>
    </location>
</feature>
<name>A0AAN6G7N6_9BASI</name>
<evidence type="ECO:0000256" key="2">
    <source>
        <dbReference type="SAM" id="SignalP"/>
    </source>
</evidence>
<dbReference type="AlphaFoldDB" id="A0AAN6G7N6"/>
<evidence type="ECO:0000256" key="1">
    <source>
        <dbReference type="SAM" id="MobiDB-lite"/>
    </source>
</evidence>
<feature type="region of interest" description="Disordered" evidence="1">
    <location>
        <begin position="208"/>
        <end position="288"/>
    </location>
</feature>
<dbReference type="EMBL" id="JAPDMQ010001268">
    <property type="protein sequence ID" value="KAK0518496.1"/>
    <property type="molecule type" value="Genomic_DNA"/>
</dbReference>
<reference evidence="3" key="1">
    <citation type="journal article" date="2023" name="PhytoFront">
        <title>Draft Genome Resources of Seven Strains of Tilletia horrida, Causal Agent of Kernel Smut of Rice.</title>
        <authorList>
            <person name="Khanal S."/>
            <person name="Antony Babu S."/>
            <person name="Zhou X.G."/>
        </authorList>
    </citation>
    <scope>NUCLEOTIDE SEQUENCE</scope>
    <source>
        <strain evidence="3">TX3</strain>
    </source>
</reference>
<comment type="caution">
    <text evidence="3">The sequence shown here is derived from an EMBL/GenBank/DDBJ whole genome shotgun (WGS) entry which is preliminary data.</text>
</comment>
<sequence length="321" mass="33319">MLSGASTFSIAILLSSPASATGSTLAFPPSRPHSFSPTTAALGSIPRSSRRLSSVSWLPGAIVALSPPPICLLASGTSRTAPWVWYPRDLLVGVSSKISPGRVLAAASTLIYAATTGPPLGAQLATLSALSFNFLLPRGARGQARSYAAAMTSSTSTCAWASASPRRRGFGAKSPTPWPTFCAPTASGLSSSGSTIFFSSPSLCPRWAKPTRTGRSSPQASSHGSHAEVSRSARTRTAASTWKTTASRCATTLPPHQTSWSRPSSPLPPSQRRWASRGSKRKTWTSAKPQFTLASSGSLPCAASVFPTRSAVATWPSSKIG</sequence>
<keyword evidence="4" id="KW-1185">Reference proteome</keyword>
<evidence type="ECO:0000313" key="4">
    <source>
        <dbReference type="Proteomes" id="UP001176521"/>
    </source>
</evidence>
<proteinExistence type="predicted"/>
<gene>
    <name evidence="3" type="ORF">OC842_007776</name>
</gene>
<feature type="compositionally biased region" description="Basic residues" evidence="1">
    <location>
        <begin position="274"/>
        <end position="283"/>
    </location>
</feature>
<feature type="signal peptide" evidence="2">
    <location>
        <begin position="1"/>
        <end position="20"/>
    </location>
</feature>
<protein>
    <submittedName>
        <fullName evidence="3">Uncharacterized protein</fullName>
    </submittedName>
</protein>
<feature type="non-terminal residue" evidence="3">
    <location>
        <position position="321"/>
    </location>
</feature>
<dbReference type="Proteomes" id="UP001176521">
    <property type="component" value="Unassembled WGS sequence"/>
</dbReference>
<keyword evidence="2" id="KW-0732">Signal</keyword>
<evidence type="ECO:0000313" key="3">
    <source>
        <dbReference type="EMBL" id="KAK0518496.1"/>
    </source>
</evidence>
<organism evidence="3 4">
    <name type="scientific">Tilletia horrida</name>
    <dbReference type="NCBI Taxonomy" id="155126"/>
    <lineage>
        <taxon>Eukaryota</taxon>
        <taxon>Fungi</taxon>
        <taxon>Dikarya</taxon>
        <taxon>Basidiomycota</taxon>
        <taxon>Ustilaginomycotina</taxon>
        <taxon>Exobasidiomycetes</taxon>
        <taxon>Tilletiales</taxon>
        <taxon>Tilletiaceae</taxon>
        <taxon>Tilletia</taxon>
    </lineage>
</organism>
<feature type="chain" id="PRO_5042927510" evidence="2">
    <location>
        <begin position="21"/>
        <end position="321"/>
    </location>
</feature>
<feature type="compositionally biased region" description="Polar residues" evidence="1">
    <location>
        <begin position="213"/>
        <end position="224"/>
    </location>
</feature>